<evidence type="ECO:0000313" key="2">
    <source>
        <dbReference type="Proteomes" id="UP000053593"/>
    </source>
</evidence>
<evidence type="ECO:0008006" key="3">
    <source>
        <dbReference type="Google" id="ProtNLM"/>
    </source>
</evidence>
<dbReference type="Gene3D" id="3.40.50.150">
    <property type="entry name" value="Vaccinia Virus protein VP39"/>
    <property type="match status" value="1"/>
</dbReference>
<sequence>MAEHGQKRYYASEHYPLPADEVETARLNLQHQVIVQSFENRLSLVPVELKSGDRVLESAAGTGIWALEFFQEMKKNGIILDVECIDISDRQFPAKYPSNIRFSVHSVTDLPAEWSARFAYVHQRMVLAAMNETRWRQTITEIFRVLASGGWVELVETEAKHCHFDAGPSSTKLQLIQFGLYNDKGLRGDTGAYLPPLLEEIGFVDVRCEVRHSPIGQSGEKHIGFSGDEWGQVWRGLKRSIVEAGGYGFVKSSEEYEQLVDESVAEWDTNPDKVYNIYYTILGRKP</sequence>
<protein>
    <recommendedName>
        <fullName evidence="3">Methyltransferase domain-containing protein</fullName>
    </recommendedName>
</protein>
<dbReference type="OrthoDB" id="184880at2759"/>
<dbReference type="PANTHER" id="PTHR43591">
    <property type="entry name" value="METHYLTRANSFERASE"/>
    <property type="match status" value="1"/>
</dbReference>
<dbReference type="EMBL" id="KN834771">
    <property type="protein sequence ID" value="KIK61352.1"/>
    <property type="molecule type" value="Genomic_DNA"/>
</dbReference>
<accession>A0A0D0CQM4</accession>
<name>A0A0D0CQM4_9AGAR</name>
<dbReference type="CDD" id="cd02440">
    <property type="entry name" value="AdoMet_MTases"/>
    <property type="match status" value="1"/>
</dbReference>
<dbReference type="Pfam" id="PF13489">
    <property type="entry name" value="Methyltransf_23"/>
    <property type="match status" value="1"/>
</dbReference>
<organism evidence="1 2">
    <name type="scientific">Collybiopsis luxurians FD-317 M1</name>
    <dbReference type="NCBI Taxonomy" id="944289"/>
    <lineage>
        <taxon>Eukaryota</taxon>
        <taxon>Fungi</taxon>
        <taxon>Dikarya</taxon>
        <taxon>Basidiomycota</taxon>
        <taxon>Agaricomycotina</taxon>
        <taxon>Agaricomycetes</taxon>
        <taxon>Agaricomycetidae</taxon>
        <taxon>Agaricales</taxon>
        <taxon>Marasmiineae</taxon>
        <taxon>Omphalotaceae</taxon>
        <taxon>Collybiopsis</taxon>
        <taxon>Collybiopsis luxurians</taxon>
    </lineage>
</organism>
<dbReference type="HOGENOM" id="CLU_010595_9_3_1"/>
<keyword evidence="2" id="KW-1185">Reference proteome</keyword>
<evidence type="ECO:0000313" key="1">
    <source>
        <dbReference type="EMBL" id="KIK61352.1"/>
    </source>
</evidence>
<proteinExistence type="predicted"/>
<dbReference type="AlphaFoldDB" id="A0A0D0CQM4"/>
<dbReference type="PANTHER" id="PTHR43591:SF50">
    <property type="entry name" value="METHYLTRANSFERASE DOMAIN-CONTAINING PROTEIN-RELATED"/>
    <property type="match status" value="1"/>
</dbReference>
<gene>
    <name evidence="1" type="ORF">GYMLUDRAFT_42936</name>
</gene>
<dbReference type="SUPFAM" id="SSF53335">
    <property type="entry name" value="S-adenosyl-L-methionine-dependent methyltransferases"/>
    <property type="match status" value="1"/>
</dbReference>
<dbReference type="Proteomes" id="UP000053593">
    <property type="component" value="Unassembled WGS sequence"/>
</dbReference>
<dbReference type="InterPro" id="IPR029063">
    <property type="entry name" value="SAM-dependent_MTases_sf"/>
</dbReference>
<reference evidence="1 2" key="1">
    <citation type="submission" date="2014-04" db="EMBL/GenBank/DDBJ databases">
        <title>Evolutionary Origins and Diversification of the Mycorrhizal Mutualists.</title>
        <authorList>
            <consortium name="DOE Joint Genome Institute"/>
            <consortium name="Mycorrhizal Genomics Consortium"/>
            <person name="Kohler A."/>
            <person name="Kuo A."/>
            <person name="Nagy L.G."/>
            <person name="Floudas D."/>
            <person name="Copeland A."/>
            <person name="Barry K.W."/>
            <person name="Cichocki N."/>
            <person name="Veneault-Fourrey C."/>
            <person name="LaButti K."/>
            <person name="Lindquist E.A."/>
            <person name="Lipzen A."/>
            <person name="Lundell T."/>
            <person name="Morin E."/>
            <person name="Murat C."/>
            <person name="Riley R."/>
            <person name="Ohm R."/>
            <person name="Sun H."/>
            <person name="Tunlid A."/>
            <person name="Henrissat B."/>
            <person name="Grigoriev I.V."/>
            <person name="Hibbett D.S."/>
            <person name="Martin F."/>
        </authorList>
    </citation>
    <scope>NUCLEOTIDE SEQUENCE [LARGE SCALE GENOMIC DNA]</scope>
    <source>
        <strain evidence="1 2">FD-317 M1</strain>
    </source>
</reference>